<gene>
    <name evidence="1" type="ORF">CFBP5507_25395</name>
</gene>
<dbReference type="KEGG" id="asal:CFBP5507_25395"/>
<evidence type="ECO:0000313" key="1">
    <source>
        <dbReference type="EMBL" id="UYZ10869.1"/>
    </source>
</evidence>
<proteinExistence type="predicted"/>
<reference evidence="1" key="1">
    <citation type="submission" date="2022-10" db="EMBL/GenBank/DDBJ databases">
        <title>Complete genome sequence of Agrobacterium salinitolerans CFBP5507.</title>
        <authorList>
            <person name="Tchabashvili S."/>
            <person name="Yen H.-C."/>
            <person name="Haryono M."/>
            <person name="Lin Y.-C."/>
            <person name="Lai E.-M."/>
            <person name="Kuo C.-H."/>
        </authorList>
    </citation>
    <scope>NUCLEOTIDE SEQUENCE</scope>
    <source>
        <strain evidence="1">CFBP5507</strain>
        <plasmid evidence="1">pAtCFBP5507a</plasmid>
    </source>
</reference>
<dbReference type="EMBL" id="CP109970">
    <property type="protein sequence ID" value="UYZ10869.1"/>
    <property type="molecule type" value="Genomic_DNA"/>
</dbReference>
<name>A0A4Z1R7M4_9HYPH</name>
<evidence type="ECO:0000313" key="2">
    <source>
        <dbReference type="Proteomes" id="UP000298735"/>
    </source>
</evidence>
<dbReference type="OrthoDB" id="7360905at2"/>
<geneLocation type="plasmid" evidence="1 2">
    <name>pAtCFBP5507a</name>
</geneLocation>
<accession>A0A4Z1R7M4</accession>
<sequence length="99" mass="10848">MASSQTRAIQNYRSRLGDRGLARFEVLGRDSDRSLIRSLARRLAEDGPEAASLRAVVSETLAGEPPKRGGILAALRRSPLVGADLEISRSREEGREIDF</sequence>
<keyword evidence="1" id="KW-0614">Plasmid</keyword>
<dbReference type="RefSeq" id="WP_137409367.1">
    <property type="nucleotide sequence ID" value="NZ_CP109970.1"/>
</dbReference>
<protein>
    <submittedName>
        <fullName evidence="1">Uncharacterized protein</fullName>
    </submittedName>
</protein>
<dbReference type="Proteomes" id="UP000298735">
    <property type="component" value="Plasmid pAtCFBP5507a"/>
</dbReference>
<dbReference type="AlphaFoldDB" id="A0A4Z1R7M4"/>
<organism evidence="1 2">
    <name type="scientific">Agrobacterium salinitolerans</name>
    <dbReference type="NCBI Taxonomy" id="1183413"/>
    <lineage>
        <taxon>Bacteria</taxon>
        <taxon>Pseudomonadati</taxon>
        <taxon>Pseudomonadota</taxon>
        <taxon>Alphaproteobacteria</taxon>
        <taxon>Hyphomicrobiales</taxon>
        <taxon>Rhizobiaceae</taxon>
        <taxon>Rhizobium/Agrobacterium group</taxon>
        <taxon>Agrobacterium</taxon>
    </lineage>
</organism>